<dbReference type="AlphaFoldDB" id="I0HTZ5"/>
<dbReference type="RefSeq" id="WP_014429343.1">
    <property type="nucleotide sequence ID" value="NC_017075.1"/>
</dbReference>
<dbReference type="eggNOG" id="COG4727">
    <property type="taxonomic scope" value="Bacteria"/>
</dbReference>
<evidence type="ECO:0008006" key="4">
    <source>
        <dbReference type="Google" id="ProtNLM"/>
    </source>
</evidence>
<feature type="signal peptide" evidence="1">
    <location>
        <begin position="1"/>
        <end position="19"/>
    </location>
</feature>
<dbReference type="PROSITE" id="PS51257">
    <property type="entry name" value="PROKAR_LIPOPROTEIN"/>
    <property type="match status" value="1"/>
</dbReference>
<keyword evidence="3" id="KW-1185">Reference proteome</keyword>
<dbReference type="PATRIC" id="fig|983917.3.peg.3068"/>
<dbReference type="PIRSF" id="PIRSF028477">
    <property type="entry name" value="UCP028477"/>
    <property type="match status" value="1"/>
</dbReference>
<evidence type="ECO:0000313" key="3">
    <source>
        <dbReference type="Proteomes" id="UP000007883"/>
    </source>
</evidence>
<protein>
    <recommendedName>
        <fullName evidence="4">DUF2145 domain-containing protein</fullName>
    </recommendedName>
</protein>
<dbReference type="HOGENOM" id="CLU_081299_0_0_4"/>
<feature type="chain" id="PRO_5003628471" description="DUF2145 domain-containing protein" evidence="1">
    <location>
        <begin position="20"/>
        <end position="298"/>
    </location>
</feature>
<dbReference type="Proteomes" id="UP000007883">
    <property type="component" value="Chromosome"/>
</dbReference>
<evidence type="ECO:0000313" key="2">
    <source>
        <dbReference type="EMBL" id="BAL96482.1"/>
    </source>
</evidence>
<dbReference type="STRING" id="983917.RGE_31430"/>
<organism evidence="2 3">
    <name type="scientific">Rubrivivax gelatinosus (strain NBRC 100245 / IL144)</name>
    <dbReference type="NCBI Taxonomy" id="983917"/>
    <lineage>
        <taxon>Bacteria</taxon>
        <taxon>Pseudomonadati</taxon>
        <taxon>Pseudomonadota</taxon>
        <taxon>Betaproteobacteria</taxon>
        <taxon>Burkholderiales</taxon>
        <taxon>Sphaerotilaceae</taxon>
        <taxon>Rubrivivax</taxon>
    </lineage>
</organism>
<keyword evidence="1" id="KW-0732">Signal</keyword>
<dbReference type="InterPro" id="IPR014547">
    <property type="entry name" value="UCP028477"/>
</dbReference>
<accession>I0HTZ5</accession>
<dbReference type="EMBL" id="AP012320">
    <property type="protein sequence ID" value="BAL96482.1"/>
    <property type="molecule type" value="Genomic_DNA"/>
</dbReference>
<proteinExistence type="predicted"/>
<sequence length="298" mass="31368">MRSAAAAALLAGVACGAQAGLPGLCDRPATLSAAQQHRLLQLAALIRRELQASDASAALIARSGTDLGRFGIRYSHAALALHDNPLSPWAVRQLYYACDEARPRLFDQGLAGFVSGTDDAERGFVSVLLLPPEDGRAVQAAALDKRRALRLLGAAYSANAYAWATTYQNCNQWVAELLADAWQPLADGPAPRAGAQAWLRAQGYEPTAVAVGSHALVFAAQLVPYVHAGDHPLADLQALTMRVSLPASIEAFVQRRLPGAQRLEFCHAGGRAVVRRGGPPLPADCSAGPGDELVALDD</sequence>
<reference evidence="2 3" key="1">
    <citation type="journal article" date="2012" name="J. Bacteriol.">
        <title>Complete genome sequence of phototrophic betaproteobacterium Rubrivivax gelatinosus IL144.</title>
        <authorList>
            <person name="Nagashima S."/>
            <person name="Kamimura A."/>
            <person name="Shimizu T."/>
            <person name="Nakamura-isaki S."/>
            <person name="Aono E."/>
            <person name="Sakamoto K."/>
            <person name="Ichikawa N."/>
            <person name="Nakazawa H."/>
            <person name="Sekine M."/>
            <person name="Yamazaki S."/>
            <person name="Fujita N."/>
            <person name="Shimada K."/>
            <person name="Hanada S."/>
            <person name="Nagashima K.V.P."/>
        </authorList>
    </citation>
    <scope>NUCLEOTIDE SEQUENCE [LARGE SCALE GENOMIC DNA]</scope>
    <source>
        <strain evidence="3">NBRC 100245 / IL144</strain>
    </source>
</reference>
<name>I0HTZ5_RUBGI</name>
<evidence type="ECO:0000256" key="1">
    <source>
        <dbReference type="SAM" id="SignalP"/>
    </source>
</evidence>
<dbReference type="KEGG" id="rge:RGE_31430"/>
<gene>
    <name evidence="2" type="ordered locus">RGE_31430</name>
</gene>
<dbReference type="Pfam" id="PF09916">
    <property type="entry name" value="DUF2145"/>
    <property type="match status" value="1"/>
</dbReference>